<name>A0A1Y1VG60_9FUNG</name>
<organism evidence="1 2">
    <name type="scientific">Piromyces finnis</name>
    <dbReference type="NCBI Taxonomy" id="1754191"/>
    <lineage>
        <taxon>Eukaryota</taxon>
        <taxon>Fungi</taxon>
        <taxon>Fungi incertae sedis</taxon>
        <taxon>Chytridiomycota</taxon>
        <taxon>Chytridiomycota incertae sedis</taxon>
        <taxon>Neocallimastigomycetes</taxon>
        <taxon>Neocallimastigales</taxon>
        <taxon>Neocallimastigaceae</taxon>
        <taxon>Piromyces</taxon>
    </lineage>
</organism>
<protein>
    <recommendedName>
        <fullName evidence="3">SMI1/KNR4 family protein</fullName>
    </recommendedName>
</protein>
<gene>
    <name evidence="1" type="ORF">BCR36DRAFT_410560</name>
</gene>
<evidence type="ECO:0000313" key="1">
    <source>
        <dbReference type="EMBL" id="ORX54752.1"/>
    </source>
</evidence>
<dbReference type="EMBL" id="MCFH01000010">
    <property type="protein sequence ID" value="ORX54752.1"/>
    <property type="molecule type" value="Genomic_DNA"/>
</dbReference>
<dbReference type="OrthoDB" id="10381943at2759"/>
<proteinExistence type="predicted"/>
<evidence type="ECO:0000313" key="2">
    <source>
        <dbReference type="Proteomes" id="UP000193719"/>
    </source>
</evidence>
<reference evidence="1 2" key="1">
    <citation type="submission" date="2016-08" db="EMBL/GenBank/DDBJ databases">
        <title>Genomes of anaerobic fungi encode conserved fungal cellulosomes for biomass hydrolysis.</title>
        <authorList>
            <consortium name="DOE Joint Genome Institute"/>
            <person name="Haitjema C.H."/>
            <person name="Gilmore S.P."/>
            <person name="Henske J.K."/>
            <person name="Solomon K.V."/>
            <person name="De Groot R."/>
            <person name="Kuo A."/>
            <person name="Mondo S.J."/>
            <person name="Salamov A.A."/>
            <person name="Labutti K."/>
            <person name="Zhao Z."/>
            <person name="Chiniquy J."/>
            <person name="Barry K."/>
            <person name="Brewer H.M."/>
            <person name="Purvine S.O."/>
            <person name="Wright A.T."/>
            <person name="Boxma B."/>
            <person name="Van Alen T."/>
            <person name="Hackstein J.H."/>
            <person name="Baker S.E."/>
            <person name="Grigoriev I.V."/>
            <person name="O'Malley M.A."/>
        </authorList>
    </citation>
    <scope>NUCLEOTIDE SEQUENCE [LARGE SCALE GENOMIC DNA]</scope>
    <source>
        <strain evidence="2">finn</strain>
    </source>
</reference>
<dbReference type="AlphaFoldDB" id="A0A1Y1VG60"/>
<reference evidence="1 2" key="2">
    <citation type="submission" date="2016-08" db="EMBL/GenBank/DDBJ databases">
        <title>Pervasive Adenine N6-methylation of Active Genes in Fungi.</title>
        <authorList>
            <consortium name="DOE Joint Genome Institute"/>
            <person name="Mondo S.J."/>
            <person name="Dannebaum R.O."/>
            <person name="Kuo R.C."/>
            <person name="Labutti K."/>
            <person name="Haridas S."/>
            <person name="Kuo A."/>
            <person name="Salamov A."/>
            <person name="Ahrendt S.R."/>
            <person name="Lipzen A."/>
            <person name="Sullivan W."/>
            <person name="Andreopoulos W.B."/>
            <person name="Clum A."/>
            <person name="Lindquist E."/>
            <person name="Daum C."/>
            <person name="Ramamoorthy G.K."/>
            <person name="Gryganskyi A."/>
            <person name="Culley D."/>
            <person name="Magnuson J.K."/>
            <person name="James T.Y."/>
            <person name="O'Malley M.A."/>
            <person name="Stajich J.E."/>
            <person name="Spatafora J.W."/>
            <person name="Visel A."/>
            <person name="Grigoriev I.V."/>
        </authorList>
    </citation>
    <scope>NUCLEOTIDE SEQUENCE [LARGE SCALE GENOMIC DNA]</scope>
    <source>
        <strain evidence="2">finn</strain>
    </source>
</reference>
<comment type="caution">
    <text evidence="1">The sequence shown here is derived from an EMBL/GenBank/DDBJ whole genome shotgun (WGS) entry which is preliminary data.</text>
</comment>
<sequence length="160" mass="18409">MGNIVSNAKAKNIEINVPSELPKPPKNDTIKYKPSESLLTLWENISPGLLYRNISFFVGKPYHLFIFENNNFEEYENFELVKGCTSYHVFNIWDGTDGIIYVYELVNGKYAGQLVACCYGNFKIYIGKTMKELTKVAETLEWEDGDDDMERLFKGVFGDF</sequence>
<accession>A0A1Y1VG60</accession>
<dbReference type="Proteomes" id="UP000193719">
    <property type="component" value="Unassembled WGS sequence"/>
</dbReference>
<keyword evidence="2" id="KW-1185">Reference proteome</keyword>
<evidence type="ECO:0008006" key="3">
    <source>
        <dbReference type="Google" id="ProtNLM"/>
    </source>
</evidence>